<dbReference type="PANTHER" id="PTHR10063:SF0">
    <property type="entry name" value="TUBERIN"/>
    <property type="match status" value="1"/>
</dbReference>
<dbReference type="OrthoDB" id="19311at2759"/>
<dbReference type="Pfam" id="PF11864">
    <property type="entry name" value="DUF3384"/>
    <property type="match status" value="1"/>
</dbReference>
<dbReference type="InterPro" id="IPR018515">
    <property type="entry name" value="Tuberin-type_domain"/>
</dbReference>
<sequence>MGGEANDCKSVIFQVSLNSFVLSNVKRCLQNWKVHKLDHLSTRQETAAEALGRVRGMVPPLIYKAGSRGLNKGLFRTLAVSFGPSPSVTIEASDDGHSEPLKVRALMQQLSDQTRKYESRALAARELSNYINVLSTESVLSSWNGANDLLQPGIPPTARHAALLFLHACLKRLSPSMNDTLRLAFYFSLMDNTGMDCEKSPRMEPELDTFIACLSAITDGGVSFASILEPQGEIYGLGEFLHNTLIHLADDEERNVAASTIKATLTYLLSCVDNGLQLSEDSLPHIIDIANLWEDDDDIRRVSLEILVRHIVILPHISESALSGTLILFIRMQNINAHLNCEPNGMLCQLFAGKSGNNLFRLFLDLEIKDEQCSRYFMILINLLTQKEFTTRWQEPSTSPKYLGTLLTRLFLEVYKGSEPHEVVQCLILTSFTKMLGCREFLNYMKTYPQFWQTAGTNQSSTTVFQLLGEILQKEQLNSPIKHRIQSVFGYIIHLSLTEKYSLIGCDDLSTIIPILLPCGKFLDSKMISQVFQLLNKNAQVCYTWLNEIITNFYEIDGPSTTRCYSVDLIIKIIKEAPNVELRTSNFLLGAMKRLLCNMSTEVDGEVVSRLADLYSEGCRSLSKELVEGINNDVITPMFTTDAKRGRSARAHLGFTSSLLSNPDNKRSIAENCASLAVWSITHREGEIFSSFYCLLIQIVKYAQQVSHVELCLTAAKVLTKIHCRDSDEVVIMETNDVEGISTALHKNSKVKTAYTGSKWSFPEEIPHLKEAQRIAFSGSCRLPTFGENVTVRALPTIDIRLWVSVAISILEEPYDWEVYSYLLTYMCPQFASLVSLRTIDDLIIKYLDVICRHLKQGTSLTLNLPGDISTDDLYIAHIRCLSSILGYHSYLPKSFSDVIVDSLLHGIQSSEKAMIPVLHLLTICSQEVPSSVKRYLTPILVQLQTRITTSFTTPAILEFLLALSDSPLIISHLTPDELKRVLAIAFKLIQSSKDLKRMATIQNIVQNISYTEQDADFTPSTQSFTISPSIAHFFLTLSYIVISSWFLRMRIPSRTELAPFVVKNLIAIASDEYGDEDFDARSYLEAISRFTTSRDDTASFYKILEDRPHEGDEKFSFGRWALPDKIVSIETQKSTGASRIVVRSCCNVDVLSLQMADKCLPETHDIFSLNKQDSEPAKPSGAKPLYTSSYMFMRLGSFGKMALNVTGNRTIAKSVQLLDKIPFTKFHKIGLLYIGPKQFTETEILSNTDGSRQYTKFLSQLGQVIQLAKSDNSYVGGLEADSDGQYALTWRDEKTQVVFHTVTLMPNNVNDPQCSLKKRHVGNDFVSIFYDESGSPDFDFNLIKSQFNFINIVIKPLGSGNCENFKVRMYRKSGVPAFFSTSHFKILSSENLAKYVRQVSVVADTFAASWFASSAPDMCTTWARRAKYLKEMYDKALKMTDGEADGTNPLDFTTVI</sequence>
<evidence type="ECO:0000313" key="3">
    <source>
        <dbReference type="EMBL" id="SCU91476.1"/>
    </source>
</evidence>
<dbReference type="GO" id="GO:0051056">
    <property type="term" value="P:regulation of small GTPase mediated signal transduction"/>
    <property type="evidence" value="ECO:0007669"/>
    <property type="project" value="InterPro"/>
</dbReference>
<dbReference type="Pfam" id="PF02145">
    <property type="entry name" value="Rap_GAP"/>
    <property type="match status" value="1"/>
</dbReference>
<reference evidence="3 4" key="1">
    <citation type="submission" date="2016-03" db="EMBL/GenBank/DDBJ databases">
        <authorList>
            <person name="Devillers H."/>
        </authorList>
    </citation>
    <scope>NUCLEOTIDE SEQUENCE [LARGE SCALE GENOMIC DNA]</scope>
    <source>
        <strain evidence="3">CBS 10888</strain>
    </source>
</reference>
<accession>A0A1G4JM86</accession>
<dbReference type="InterPro" id="IPR027107">
    <property type="entry name" value="Tuberin/Ral-act_asu"/>
</dbReference>
<dbReference type="STRING" id="1266660.A0A1G4JM86"/>
<dbReference type="InterPro" id="IPR016024">
    <property type="entry name" value="ARM-type_fold"/>
</dbReference>
<dbReference type="InterPro" id="IPR000331">
    <property type="entry name" value="Rap/Ran_GAP_dom"/>
</dbReference>
<dbReference type="SUPFAM" id="SSF111347">
    <property type="entry name" value="Rap/Ran-GAP"/>
    <property type="match status" value="1"/>
</dbReference>
<dbReference type="PANTHER" id="PTHR10063">
    <property type="entry name" value="TUBERIN"/>
    <property type="match status" value="1"/>
</dbReference>
<proteinExistence type="predicted"/>
<feature type="domain" description="Rap-GAP" evidence="2">
    <location>
        <begin position="1216"/>
        <end position="1438"/>
    </location>
</feature>
<evidence type="ECO:0000259" key="2">
    <source>
        <dbReference type="PROSITE" id="PS50085"/>
    </source>
</evidence>
<protein>
    <submittedName>
        <fullName evidence="3">LADA_0F10198g1_1</fullName>
    </submittedName>
</protein>
<dbReference type="PROSITE" id="PS50085">
    <property type="entry name" value="RAPGAP"/>
    <property type="match status" value="1"/>
</dbReference>
<evidence type="ECO:0000313" key="4">
    <source>
        <dbReference type="Proteomes" id="UP000190274"/>
    </source>
</evidence>
<organism evidence="3 4">
    <name type="scientific">Lachancea dasiensis</name>
    <dbReference type="NCBI Taxonomy" id="1072105"/>
    <lineage>
        <taxon>Eukaryota</taxon>
        <taxon>Fungi</taxon>
        <taxon>Dikarya</taxon>
        <taxon>Ascomycota</taxon>
        <taxon>Saccharomycotina</taxon>
        <taxon>Saccharomycetes</taxon>
        <taxon>Saccharomycetales</taxon>
        <taxon>Saccharomycetaceae</taxon>
        <taxon>Lachancea</taxon>
    </lineage>
</organism>
<dbReference type="EMBL" id="LT598458">
    <property type="protein sequence ID" value="SCU91476.1"/>
    <property type="molecule type" value="Genomic_DNA"/>
</dbReference>
<dbReference type="GO" id="GO:0033596">
    <property type="term" value="C:TSC1-TSC2 complex"/>
    <property type="evidence" value="ECO:0007669"/>
    <property type="project" value="TreeGrafter"/>
</dbReference>
<dbReference type="Pfam" id="PF03542">
    <property type="entry name" value="Tuberin"/>
    <property type="match status" value="1"/>
</dbReference>
<gene>
    <name evidence="3" type="ORF">LADA_0F10198G</name>
</gene>
<name>A0A1G4JM86_9SACH</name>
<dbReference type="Gene3D" id="3.40.50.11210">
    <property type="entry name" value="Rap/Ran-GAP"/>
    <property type="match status" value="1"/>
</dbReference>
<dbReference type="SUPFAM" id="SSF48371">
    <property type="entry name" value="ARM repeat"/>
    <property type="match status" value="1"/>
</dbReference>
<dbReference type="Proteomes" id="UP000190274">
    <property type="component" value="Chromosome F"/>
</dbReference>
<dbReference type="GO" id="GO:0005634">
    <property type="term" value="C:nucleus"/>
    <property type="evidence" value="ECO:0007669"/>
    <property type="project" value="InterPro"/>
</dbReference>
<dbReference type="GO" id="GO:0032007">
    <property type="term" value="P:negative regulation of TOR signaling"/>
    <property type="evidence" value="ECO:0007669"/>
    <property type="project" value="TreeGrafter"/>
</dbReference>
<evidence type="ECO:0000256" key="1">
    <source>
        <dbReference type="ARBA" id="ARBA00022468"/>
    </source>
</evidence>
<dbReference type="FunFam" id="3.40.50.11210:FF:000007">
    <property type="entry name" value="Tuberous sclerosis 2"/>
    <property type="match status" value="1"/>
</dbReference>
<dbReference type="InterPro" id="IPR024584">
    <property type="entry name" value="Tuberin_N"/>
</dbReference>
<dbReference type="InterPro" id="IPR035974">
    <property type="entry name" value="Rap/Ran-GAP_sf"/>
</dbReference>
<dbReference type="GO" id="GO:0005096">
    <property type="term" value="F:GTPase activator activity"/>
    <property type="evidence" value="ECO:0007669"/>
    <property type="project" value="UniProtKB-KW"/>
</dbReference>
<keyword evidence="4" id="KW-1185">Reference proteome</keyword>
<keyword evidence="1" id="KW-0343">GTPase activation</keyword>